<feature type="region of interest" description="Disordered" evidence="2">
    <location>
        <begin position="36"/>
        <end position="63"/>
    </location>
</feature>
<evidence type="ECO:0000313" key="4">
    <source>
        <dbReference type="EnsemblPlants" id="PGSC0003DMT400050366"/>
    </source>
</evidence>
<protein>
    <submittedName>
        <fullName evidence="4">Gag-pol polyprotein</fullName>
    </submittedName>
</protein>
<feature type="compositionally biased region" description="Polar residues" evidence="2">
    <location>
        <begin position="47"/>
        <end position="58"/>
    </location>
</feature>
<proteinExistence type="predicted"/>
<dbReference type="SMART" id="SM00343">
    <property type="entry name" value="ZnF_C2HC"/>
    <property type="match status" value="1"/>
</dbReference>
<dbReference type="GO" id="GO:0008270">
    <property type="term" value="F:zinc ion binding"/>
    <property type="evidence" value="ECO:0007669"/>
    <property type="project" value="UniProtKB-KW"/>
</dbReference>
<name>M1BQ68_SOLTU</name>
<dbReference type="Pfam" id="PF00098">
    <property type="entry name" value="zf-CCHC"/>
    <property type="match status" value="1"/>
</dbReference>
<organism evidence="4 5">
    <name type="scientific">Solanum tuberosum</name>
    <name type="common">Potato</name>
    <dbReference type="NCBI Taxonomy" id="4113"/>
    <lineage>
        <taxon>Eukaryota</taxon>
        <taxon>Viridiplantae</taxon>
        <taxon>Streptophyta</taxon>
        <taxon>Embryophyta</taxon>
        <taxon>Tracheophyta</taxon>
        <taxon>Spermatophyta</taxon>
        <taxon>Magnoliopsida</taxon>
        <taxon>eudicotyledons</taxon>
        <taxon>Gunneridae</taxon>
        <taxon>Pentapetalae</taxon>
        <taxon>asterids</taxon>
        <taxon>lamiids</taxon>
        <taxon>Solanales</taxon>
        <taxon>Solanaceae</taxon>
        <taxon>Solanoideae</taxon>
        <taxon>Solaneae</taxon>
        <taxon>Solanum</taxon>
    </lineage>
</organism>
<evidence type="ECO:0000256" key="1">
    <source>
        <dbReference type="PROSITE-ProRule" id="PRU00047"/>
    </source>
</evidence>
<dbReference type="PANTHER" id="PTHR15503:SF45">
    <property type="entry name" value="RNA-DIRECTED DNA POLYMERASE HOMOLOG"/>
    <property type="match status" value="1"/>
</dbReference>
<evidence type="ECO:0000259" key="3">
    <source>
        <dbReference type="PROSITE" id="PS50158"/>
    </source>
</evidence>
<keyword evidence="5" id="KW-1185">Reference proteome</keyword>
<accession>M1BQ68</accession>
<keyword evidence="1" id="KW-0479">Metal-binding</keyword>
<dbReference type="InterPro" id="IPR032567">
    <property type="entry name" value="RTL1-rel"/>
</dbReference>
<feature type="compositionally biased region" description="Basic and acidic residues" evidence="2">
    <location>
        <begin position="36"/>
        <end position="46"/>
    </location>
</feature>
<dbReference type="InterPro" id="IPR001878">
    <property type="entry name" value="Znf_CCHC"/>
</dbReference>
<keyword evidence="1" id="KW-0863">Zinc-finger</keyword>
<dbReference type="OMA" id="EYRVNEM"/>
<dbReference type="InParanoid" id="M1BQ68"/>
<reference evidence="4" key="2">
    <citation type="submission" date="2015-06" db="UniProtKB">
        <authorList>
            <consortium name="EnsemblPlants"/>
        </authorList>
    </citation>
    <scope>IDENTIFICATION</scope>
    <source>
        <strain evidence="4">DM1-3 516 R44</strain>
    </source>
</reference>
<dbReference type="AlphaFoldDB" id="M1BQ68"/>
<keyword evidence="1" id="KW-0862">Zinc</keyword>
<evidence type="ECO:0000313" key="5">
    <source>
        <dbReference type="Proteomes" id="UP000011115"/>
    </source>
</evidence>
<dbReference type="GO" id="GO:0003676">
    <property type="term" value="F:nucleic acid binding"/>
    <property type="evidence" value="ECO:0007669"/>
    <property type="project" value="InterPro"/>
</dbReference>
<reference evidence="5" key="1">
    <citation type="journal article" date="2011" name="Nature">
        <title>Genome sequence and analysis of the tuber crop potato.</title>
        <authorList>
            <consortium name="The Potato Genome Sequencing Consortium"/>
        </authorList>
    </citation>
    <scope>NUCLEOTIDE SEQUENCE [LARGE SCALE GENOMIC DNA]</scope>
    <source>
        <strain evidence="5">cv. DM1-3 516 R44</strain>
    </source>
</reference>
<feature type="domain" description="CCHC-type" evidence="3">
    <location>
        <begin position="24"/>
        <end position="38"/>
    </location>
</feature>
<dbReference type="Proteomes" id="UP000011115">
    <property type="component" value="Unassembled WGS sequence"/>
</dbReference>
<dbReference type="EnsemblPlants" id="PGSC0003DMT400050366">
    <property type="protein sequence ID" value="PGSC0003DMT400050366"/>
    <property type="gene ID" value="PGSC0003DMG400019577"/>
</dbReference>
<dbReference type="PaxDb" id="4113-PGSC0003DMT400050366"/>
<dbReference type="HOGENOM" id="CLU_1838709_0_0_1"/>
<sequence>MERPTCAKCGKKHEGKCLAGMGVCYGCGKSGHQLKDCPTHTAKGREGNQTPPSDSNSDAPKKNHFYALQSRGDQESSPNVVTGMLQVFSIDVYALLDPSATLSFVTPFVAMKFDVLPETLTKPFSVSTPVGDSVVAKKGI</sequence>
<dbReference type="PROSITE" id="PS50158">
    <property type="entry name" value="ZF_CCHC"/>
    <property type="match status" value="1"/>
</dbReference>
<dbReference type="Pfam" id="PF08284">
    <property type="entry name" value="RVP_2"/>
    <property type="match status" value="1"/>
</dbReference>
<dbReference type="PANTHER" id="PTHR15503">
    <property type="entry name" value="LDOC1 RELATED"/>
    <property type="match status" value="1"/>
</dbReference>
<evidence type="ECO:0000256" key="2">
    <source>
        <dbReference type="SAM" id="MobiDB-lite"/>
    </source>
</evidence>
<dbReference type="Gramene" id="PGSC0003DMT400050366">
    <property type="protein sequence ID" value="PGSC0003DMT400050366"/>
    <property type="gene ID" value="PGSC0003DMG400019577"/>
</dbReference>
<dbReference type="Gene3D" id="4.10.60.10">
    <property type="entry name" value="Zinc finger, CCHC-type"/>
    <property type="match status" value="1"/>
</dbReference>